<protein>
    <recommendedName>
        <fullName evidence="3">Phytanoyl-CoA dioxygenase</fullName>
    </recommendedName>
</protein>
<evidence type="ECO:0000313" key="2">
    <source>
        <dbReference type="Proteomes" id="UP000629468"/>
    </source>
</evidence>
<dbReference type="PANTHER" id="PTHR40470:SF1">
    <property type="entry name" value="PHYTANOYL-COA DIOXYGENASE FAMILY PROTEIN (AFU_ORTHOLOGUE AFUA_2G15850)"/>
    <property type="match status" value="1"/>
</dbReference>
<proteinExistence type="predicted"/>
<sequence length="293" mass="33188">MAIDKSIKQTYDELGYVVVPGLIPQEHWNDLDAACERVIQKTRTGTWSHRRTVGKQFPPFDNDNPDSWGVQHVMHPQLNEPAFGKWYTSEGLLSVVKELLGCSDEQLQLELFNMLINPLSHDFALRWHRDDVNEKASEEEERNALNTWHYGVQWNAALRPDNCLYVVPRSHSQVRTPEQRKLSETSDAPENPLDMPGAIQVTLQPGETIFYNSNILHCATYSSNSPRVTLHGCVGDIRGGSTRARNVLQHGLGWMKGDEFRASLPQGLTARKMLDNLLDMQKNSGPVGYSLRN</sequence>
<dbReference type="Proteomes" id="UP000629468">
    <property type="component" value="Unassembled WGS sequence"/>
</dbReference>
<dbReference type="Gene3D" id="2.60.120.620">
    <property type="entry name" value="q2cbj1_9rhob like domain"/>
    <property type="match status" value="1"/>
</dbReference>
<organism evidence="1 2">
    <name type="scientific">Agaricus bisporus var. burnettii</name>
    <dbReference type="NCBI Taxonomy" id="192524"/>
    <lineage>
        <taxon>Eukaryota</taxon>
        <taxon>Fungi</taxon>
        <taxon>Dikarya</taxon>
        <taxon>Basidiomycota</taxon>
        <taxon>Agaricomycotina</taxon>
        <taxon>Agaricomycetes</taxon>
        <taxon>Agaricomycetidae</taxon>
        <taxon>Agaricales</taxon>
        <taxon>Agaricineae</taxon>
        <taxon>Agaricaceae</taxon>
        <taxon>Agaricus</taxon>
    </lineage>
</organism>
<evidence type="ECO:0008006" key="3">
    <source>
        <dbReference type="Google" id="ProtNLM"/>
    </source>
</evidence>
<dbReference type="EMBL" id="JABXXO010000014">
    <property type="protein sequence ID" value="KAF7760803.1"/>
    <property type="molecule type" value="Genomic_DNA"/>
</dbReference>
<evidence type="ECO:0000313" key="1">
    <source>
        <dbReference type="EMBL" id="KAF7760803.1"/>
    </source>
</evidence>
<name>A0A8H7C2F7_AGABI</name>
<dbReference type="AlphaFoldDB" id="A0A8H7C2F7"/>
<dbReference type="SUPFAM" id="SSF51197">
    <property type="entry name" value="Clavaminate synthase-like"/>
    <property type="match status" value="1"/>
</dbReference>
<dbReference type="Pfam" id="PF05721">
    <property type="entry name" value="PhyH"/>
    <property type="match status" value="1"/>
</dbReference>
<reference evidence="1 2" key="1">
    <citation type="journal article" name="Sci. Rep.">
        <title>Telomere-to-telomere assembled and centromere annotated genomes of the two main subspecies of the button mushroom Agaricus bisporus reveal especially polymorphic chromosome ends.</title>
        <authorList>
            <person name="Sonnenberg A.S.M."/>
            <person name="Sedaghat-Telgerd N."/>
            <person name="Lavrijssen B."/>
            <person name="Ohm R.A."/>
            <person name="Hendrickx P.M."/>
            <person name="Scholtmeijer K."/>
            <person name="Baars J.J.P."/>
            <person name="van Peer A."/>
        </authorList>
    </citation>
    <scope>NUCLEOTIDE SEQUENCE [LARGE SCALE GENOMIC DNA]</scope>
    <source>
        <strain evidence="1 2">H119_p4</strain>
    </source>
</reference>
<accession>A0A8H7C2F7</accession>
<dbReference type="InterPro" id="IPR008775">
    <property type="entry name" value="Phytyl_CoA_dOase-like"/>
</dbReference>
<gene>
    <name evidence="1" type="ORF">Agabi119p4_10212</name>
</gene>
<comment type="caution">
    <text evidence="1">The sequence shown here is derived from an EMBL/GenBank/DDBJ whole genome shotgun (WGS) entry which is preliminary data.</text>
</comment>
<dbReference type="PANTHER" id="PTHR40470">
    <property type="entry name" value="PHYTANOYL-COA DIOXYGENASE FAMILY PROTEIN (AFU_ORTHOLOGUE AFUA_2G15850)"/>
    <property type="match status" value="1"/>
</dbReference>